<proteinExistence type="predicted"/>
<gene>
    <name evidence="1" type="ORF">MPH_00931</name>
</gene>
<comment type="caution">
    <text evidence="1">The sequence shown here is derived from an EMBL/GenBank/DDBJ whole genome shotgun (WGS) entry which is preliminary data.</text>
</comment>
<dbReference type="Proteomes" id="UP000007129">
    <property type="component" value="Unassembled WGS sequence"/>
</dbReference>
<sequence length="149" mass="16501">MGMGATMHCGKKWFSVKRLSGSSPRPLHQVHLCHGIREYCPVAVGGTESDVSGCDVARWECFEYHLRDHAVCARTSATGRGEEVWMRAWVSNNDFSRCKNRSGGEDLIRAHAIVITQATLTFALSPASNTTWTFVVAPYECDIFSFVNG</sequence>
<protein>
    <submittedName>
        <fullName evidence="1">Uncharacterized protein</fullName>
    </submittedName>
</protein>
<dbReference type="EMBL" id="AHHD01000039">
    <property type="protein sequence ID" value="EKG21711.1"/>
    <property type="molecule type" value="Genomic_DNA"/>
</dbReference>
<evidence type="ECO:0000313" key="1">
    <source>
        <dbReference type="EMBL" id="EKG21711.1"/>
    </source>
</evidence>
<reference evidence="1 2" key="1">
    <citation type="journal article" date="2012" name="BMC Genomics">
        <title>Tools to kill: Genome of one of the most destructive plant pathogenic fungi Macrophomina phaseolina.</title>
        <authorList>
            <person name="Islam M.S."/>
            <person name="Haque M.S."/>
            <person name="Islam M.M."/>
            <person name="Emdad E.M."/>
            <person name="Halim A."/>
            <person name="Hossen Q.M.M."/>
            <person name="Hossain M.Z."/>
            <person name="Ahmed B."/>
            <person name="Rahim S."/>
            <person name="Rahman M.S."/>
            <person name="Alam M.M."/>
            <person name="Hou S."/>
            <person name="Wan X."/>
            <person name="Saito J.A."/>
            <person name="Alam M."/>
        </authorList>
    </citation>
    <scope>NUCLEOTIDE SEQUENCE [LARGE SCALE GENOMIC DNA]</scope>
    <source>
        <strain evidence="1 2">MS6</strain>
    </source>
</reference>
<dbReference type="VEuPathDB" id="FungiDB:MPH_00931"/>
<organism evidence="1 2">
    <name type="scientific">Macrophomina phaseolina (strain MS6)</name>
    <name type="common">Charcoal rot fungus</name>
    <dbReference type="NCBI Taxonomy" id="1126212"/>
    <lineage>
        <taxon>Eukaryota</taxon>
        <taxon>Fungi</taxon>
        <taxon>Dikarya</taxon>
        <taxon>Ascomycota</taxon>
        <taxon>Pezizomycotina</taxon>
        <taxon>Dothideomycetes</taxon>
        <taxon>Dothideomycetes incertae sedis</taxon>
        <taxon>Botryosphaeriales</taxon>
        <taxon>Botryosphaeriaceae</taxon>
        <taxon>Macrophomina</taxon>
    </lineage>
</organism>
<dbReference type="InParanoid" id="K2RGP1"/>
<dbReference type="AlphaFoldDB" id="K2RGP1"/>
<accession>K2RGP1</accession>
<dbReference type="HOGENOM" id="CLU_1750023_0_0_1"/>
<name>K2RGP1_MACPH</name>
<evidence type="ECO:0000313" key="2">
    <source>
        <dbReference type="Proteomes" id="UP000007129"/>
    </source>
</evidence>